<dbReference type="OrthoDB" id="9806180at2"/>
<evidence type="ECO:0000256" key="3">
    <source>
        <dbReference type="PROSITE-ProRule" id="PRU10038"/>
    </source>
</evidence>
<comment type="similarity">
    <text evidence="1">Belongs to the 'GDXG' lipolytic enzyme family.</text>
</comment>
<protein>
    <submittedName>
        <fullName evidence="5">Alpha/beta hydrolase fold domain-containing protein</fullName>
    </submittedName>
</protein>
<dbReference type="SUPFAM" id="SSF53474">
    <property type="entry name" value="alpha/beta-Hydrolases"/>
    <property type="match status" value="1"/>
</dbReference>
<dbReference type="Pfam" id="PF07859">
    <property type="entry name" value="Abhydrolase_3"/>
    <property type="match status" value="1"/>
</dbReference>
<feature type="domain" description="Alpha/beta hydrolase fold-3" evidence="4">
    <location>
        <begin position="68"/>
        <end position="269"/>
    </location>
</feature>
<evidence type="ECO:0000313" key="6">
    <source>
        <dbReference type="Proteomes" id="UP000466966"/>
    </source>
</evidence>
<reference evidence="5 6" key="1">
    <citation type="submission" date="2019-12" db="EMBL/GenBank/DDBJ databases">
        <title>Genomic-based taxomic classification of the family Erythrobacteraceae.</title>
        <authorList>
            <person name="Xu L."/>
        </authorList>
    </citation>
    <scope>NUCLEOTIDE SEQUENCE [LARGE SCALE GENOMIC DNA]</scope>
    <source>
        <strain evidence="5 6">M0322</strain>
    </source>
</reference>
<evidence type="ECO:0000256" key="1">
    <source>
        <dbReference type="ARBA" id="ARBA00010515"/>
    </source>
</evidence>
<dbReference type="InterPro" id="IPR033140">
    <property type="entry name" value="Lipase_GDXG_put_SER_AS"/>
</dbReference>
<feature type="active site" evidence="3">
    <location>
        <position position="142"/>
    </location>
</feature>
<accession>A0A844YWH6</accession>
<dbReference type="Gene3D" id="3.40.50.1820">
    <property type="entry name" value="alpha/beta hydrolase"/>
    <property type="match status" value="1"/>
</dbReference>
<gene>
    <name evidence="5" type="ORF">GRI99_05955</name>
</gene>
<dbReference type="EMBL" id="WTYV01000002">
    <property type="protein sequence ID" value="MXO71181.1"/>
    <property type="molecule type" value="Genomic_DNA"/>
</dbReference>
<dbReference type="AlphaFoldDB" id="A0A844YWH6"/>
<dbReference type="InterPro" id="IPR013094">
    <property type="entry name" value="AB_hydrolase_3"/>
</dbReference>
<dbReference type="Proteomes" id="UP000466966">
    <property type="component" value="Unassembled WGS sequence"/>
</dbReference>
<proteinExistence type="inferred from homology"/>
<dbReference type="PANTHER" id="PTHR48081">
    <property type="entry name" value="AB HYDROLASE SUPERFAMILY PROTEIN C4A8.06C"/>
    <property type="match status" value="1"/>
</dbReference>
<evidence type="ECO:0000259" key="4">
    <source>
        <dbReference type="Pfam" id="PF07859"/>
    </source>
</evidence>
<dbReference type="GO" id="GO:0004806">
    <property type="term" value="F:triacylglycerol lipase activity"/>
    <property type="evidence" value="ECO:0007669"/>
    <property type="project" value="TreeGrafter"/>
</dbReference>
<keyword evidence="2 5" id="KW-0378">Hydrolase</keyword>
<dbReference type="RefSeq" id="WP_160771123.1">
    <property type="nucleotide sequence ID" value="NZ_WTYV01000002.1"/>
</dbReference>
<dbReference type="PANTHER" id="PTHR48081:SF30">
    <property type="entry name" value="ACETYL-HYDROLASE LIPR-RELATED"/>
    <property type="match status" value="1"/>
</dbReference>
<dbReference type="InterPro" id="IPR029058">
    <property type="entry name" value="AB_hydrolase_fold"/>
</dbReference>
<keyword evidence="6" id="KW-1185">Reference proteome</keyword>
<evidence type="ECO:0000313" key="5">
    <source>
        <dbReference type="EMBL" id="MXO71181.1"/>
    </source>
</evidence>
<evidence type="ECO:0000256" key="2">
    <source>
        <dbReference type="ARBA" id="ARBA00022801"/>
    </source>
</evidence>
<dbReference type="PROSITE" id="PS01174">
    <property type="entry name" value="LIPASE_GDXG_SER"/>
    <property type="match status" value="1"/>
</dbReference>
<name>A0A844YWH6_9SPHN</name>
<organism evidence="5 6">
    <name type="scientific">Alteraurantiacibacter buctensis</name>
    <dbReference type="NCBI Taxonomy" id="1503981"/>
    <lineage>
        <taxon>Bacteria</taxon>
        <taxon>Pseudomonadati</taxon>
        <taxon>Pseudomonadota</taxon>
        <taxon>Alphaproteobacteria</taxon>
        <taxon>Sphingomonadales</taxon>
        <taxon>Erythrobacteraceae</taxon>
        <taxon>Alteraurantiacibacter</taxon>
    </lineage>
</organism>
<comment type="caution">
    <text evidence="5">The sequence shown here is derived from an EMBL/GenBank/DDBJ whole genome shotgun (WGS) entry which is preliminary data.</text>
</comment>
<sequence>MASEVLAELVAAMRAGGVDFSDIQKGRADLEALLAGMPADEGLAYERGELAGVPVLRINSGPSGAGAMLYLHGGAYIAGSTQGYRGLIAEIGKALGLPAVAPDYRLAPEAPFPAAVEDAVAVYQALLDEGIPASRIVIAGDSAGGGLTLATLVKLRAEGMPLPAAGFMISPWADLTCSVATMESKAAEDPSLDRAGLLGGAAAYLAGQDPAHPLASPVNADLAGLPPLLVQVGSAEILLGDSMLIAERAGHAGTHVQLEVWPDMIHVWHSFHFMLPEGRQALDAAGTFLRARLGA</sequence>
<dbReference type="InterPro" id="IPR050300">
    <property type="entry name" value="GDXG_lipolytic_enzyme"/>
</dbReference>